<feature type="domain" description="PAC" evidence="2">
    <location>
        <begin position="382"/>
        <end position="434"/>
    </location>
</feature>
<dbReference type="InterPro" id="IPR052155">
    <property type="entry name" value="Biofilm_reg_signaling"/>
</dbReference>
<dbReference type="Proteomes" id="UP000007382">
    <property type="component" value="Chromosome"/>
</dbReference>
<evidence type="ECO:0000259" key="1">
    <source>
        <dbReference type="PROSITE" id="PS50112"/>
    </source>
</evidence>
<dbReference type="eggNOG" id="COG2203">
    <property type="taxonomic scope" value="Bacteria"/>
</dbReference>
<dbReference type="PROSITE" id="PS50113">
    <property type="entry name" value="PAC"/>
    <property type="match status" value="2"/>
</dbReference>
<dbReference type="InterPro" id="IPR001610">
    <property type="entry name" value="PAC"/>
</dbReference>
<proteinExistence type="predicted"/>
<dbReference type="InterPro" id="IPR000014">
    <property type="entry name" value="PAS"/>
</dbReference>
<reference evidence="4 5" key="1">
    <citation type="journal article" date="2012" name="J. Bacteriol.">
        <title>Complete Genome Sequence of Leptospirillum ferrooxidans Strain C2-3, Isolated from a Fresh Volcanic Ash Deposit on the Island of Miyake, Japan.</title>
        <authorList>
            <person name="Fujimura R."/>
            <person name="Sato Y."/>
            <person name="Nishizawa T."/>
            <person name="Oshima K."/>
            <person name="Kim S.-W."/>
            <person name="Hattori M."/>
            <person name="Kamijo T."/>
            <person name="Ohta H."/>
        </authorList>
    </citation>
    <scope>NUCLEOTIDE SEQUENCE [LARGE SCALE GENOMIC DNA]</scope>
    <source>
        <strain evidence="4 5">C2-3</strain>
    </source>
</reference>
<evidence type="ECO:0000259" key="3">
    <source>
        <dbReference type="PROSITE" id="PS50887"/>
    </source>
</evidence>
<feature type="domain" description="GGDEF" evidence="3">
    <location>
        <begin position="466"/>
        <end position="599"/>
    </location>
</feature>
<dbReference type="InterPro" id="IPR000160">
    <property type="entry name" value="GGDEF_dom"/>
</dbReference>
<dbReference type="Pfam" id="PF13185">
    <property type="entry name" value="GAF_2"/>
    <property type="match status" value="1"/>
</dbReference>
<dbReference type="KEGG" id="lfc:LFE_0807"/>
<dbReference type="Gene3D" id="3.30.450.20">
    <property type="entry name" value="PAS domain"/>
    <property type="match status" value="2"/>
</dbReference>
<accession>I0IMM2</accession>
<dbReference type="STRING" id="1162668.LFE_0807"/>
<dbReference type="InterPro" id="IPR035965">
    <property type="entry name" value="PAS-like_dom_sf"/>
</dbReference>
<dbReference type="HOGENOM" id="CLU_000445_11_4_0"/>
<dbReference type="InterPro" id="IPR043128">
    <property type="entry name" value="Rev_trsase/Diguanyl_cyclase"/>
</dbReference>
<dbReference type="InterPro" id="IPR003018">
    <property type="entry name" value="GAF"/>
</dbReference>
<dbReference type="SUPFAM" id="SSF55073">
    <property type="entry name" value="Nucleotide cyclase"/>
    <property type="match status" value="1"/>
</dbReference>
<dbReference type="SMART" id="SM00267">
    <property type="entry name" value="GGDEF"/>
    <property type="match status" value="1"/>
</dbReference>
<dbReference type="InterPro" id="IPR029016">
    <property type="entry name" value="GAF-like_dom_sf"/>
</dbReference>
<dbReference type="GO" id="GO:0003824">
    <property type="term" value="F:catalytic activity"/>
    <property type="evidence" value="ECO:0007669"/>
    <property type="project" value="UniProtKB-ARBA"/>
</dbReference>
<evidence type="ECO:0000313" key="5">
    <source>
        <dbReference type="Proteomes" id="UP000007382"/>
    </source>
</evidence>
<organism evidence="4 5">
    <name type="scientific">Leptospirillum ferrooxidans (strain C2-3)</name>
    <dbReference type="NCBI Taxonomy" id="1162668"/>
    <lineage>
        <taxon>Bacteria</taxon>
        <taxon>Pseudomonadati</taxon>
        <taxon>Nitrospirota</taxon>
        <taxon>Nitrospiria</taxon>
        <taxon>Nitrospirales</taxon>
        <taxon>Nitrospiraceae</taxon>
        <taxon>Leptospirillum</taxon>
    </lineage>
</organism>
<reference evidence="5" key="2">
    <citation type="submission" date="2012-03" db="EMBL/GenBank/DDBJ databases">
        <title>The complete genome sequence of the pioneer microbe on fresh volcanic deposit, Leptospirillum ferrooxidans strain C2-3.</title>
        <authorList>
            <person name="Fujimura R."/>
            <person name="Sato Y."/>
            <person name="Nishizawa T."/>
            <person name="Nanba K."/>
            <person name="Oshima K."/>
            <person name="Hattori M."/>
            <person name="Kamijo T."/>
            <person name="Ohta H."/>
        </authorList>
    </citation>
    <scope>NUCLEOTIDE SEQUENCE [LARGE SCALE GENOMIC DNA]</scope>
    <source>
        <strain evidence="5">C2-3</strain>
    </source>
</reference>
<dbReference type="PANTHER" id="PTHR44757:SF2">
    <property type="entry name" value="BIOFILM ARCHITECTURE MAINTENANCE PROTEIN MBAA"/>
    <property type="match status" value="1"/>
</dbReference>
<dbReference type="InterPro" id="IPR013655">
    <property type="entry name" value="PAS_fold_3"/>
</dbReference>
<dbReference type="SUPFAM" id="SSF55785">
    <property type="entry name" value="PYP-like sensor domain (PAS domain)"/>
    <property type="match status" value="2"/>
</dbReference>
<feature type="domain" description="PAS" evidence="1">
    <location>
        <begin position="8"/>
        <end position="78"/>
    </location>
</feature>
<dbReference type="NCBIfam" id="TIGR00229">
    <property type="entry name" value="sensory_box"/>
    <property type="match status" value="2"/>
</dbReference>
<dbReference type="FunFam" id="3.30.70.270:FF:000001">
    <property type="entry name" value="Diguanylate cyclase domain protein"/>
    <property type="match status" value="1"/>
</dbReference>
<name>I0IMM2_LEPFC</name>
<dbReference type="PATRIC" id="fig|1162668.3.peg.947"/>
<dbReference type="PANTHER" id="PTHR44757">
    <property type="entry name" value="DIGUANYLATE CYCLASE DGCP"/>
    <property type="match status" value="1"/>
</dbReference>
<feature type="domain" description="PAS" evidence="1">
    <location>
        <begin position="316"/>
        <end position="365"/>
    </location>
</feature>
<dbReference type="InterPro" id="IPR000700">
    <property type="entry name" value="PAS-assoc_C"/>
</dbReference>
<dbReference type="AlphaFoldDB" id="I0IMM2"/>
<dbReference type="SMART" id="SM00065">
    <property type="entry name" value="GAF"/>
    <property type="match status" value="1"/>
</dbReference>
<dbReference type="CDD" id="cd01949">
    <property type="entry name" value="GGDEF"/>
    <property type="match status" value="1"/>
</dbReference>
<dbReference type="InterPro" id="IPR029787">
    <property type="entry name" value="Nucleotide_cyclase"/>
</dbReference>
<dbReference type="SUPFAM" id="SSF55781">
    <property type="entry name" value="GAF domain-like"/>
    <property type="match status" value="1"/>
</dbReference>
<protein>
    <submittedName>
        <fullName evidence="4">Putative PAS/PAC sensor-containing diguanylate cyclase/phosphodiesterase</fullName>
    </submittedName>
</protein>
<keyword evidence="5" id="KW-1185">Reference proteome</keyword>
<dbReference type="Pfam" id="PF08447">
    <property type="entry name" value="PAS_3"/>
    <property type="match status" value="1"/>
</dbReference>
<dbReference type="NCBIfam" id="TIGR00254">
    <property type="entry name" value="GGDEF"/>
    <property type="match status" value="1"/>
</dbReference>
<dbReference type="SMART" id="SM00091">
    <property type="entry name" value="PAS"/>
    <property type="match status" value="2"/>
</dbReference>
<sequence>MDGFDPLNKDFFESVFNWTGIGIGVVDLYGSYWKINDAWAQMLGYTNEELLSKSIRDISHPDDTEKSYSSLQAMIRGEIDSYRFEKRFVRKDQTEIYCDLIATPFKNSHGETVGVIGVMIDISDRKMLSQQLLSLKNLYAGSALVHQNLLQEKDLGSLLEEVCRIGVSYGGFVAAMVADLDRTTRQLHIKTTACPDPVIKKMLDVLELSSDPESPAGIGTVGESVRTGRPVFINDFIAHPNTGQWKERAKYANVRSVASFPLKKKGNVIGTLIVLSDKIGYFHSEVLSLLTSMAESISYCIDSLDHRENLLLSSTVFREAIEGVIIADYHGKVLMANRSFHEITGFLPEDILGKDIKVFHSDSHDRNLFRKIFKSVATTGKWEGEVWNRRQSGQIRLHRLSVVGISSKEGMLTHFIGFLSDITAQREEEDRMRRLAFHDPLTGLPNRMLFHDRLDQALRGAKRSDSAVAICYLDLDEFKPVNDRYGHQVGDELLKEVALRLERSIREADTVCRIGGDEFIILFPNILDENEIERLGEQLLQEVSKPFAWGDELLYVTASAGLALYPNDGAELTDLLTQADWAMYQAKKYGRNRLFWKVSPSAPNDSEF</sequence>
<dbReference type="eggNOG" id="COG5001">
    <property type="taxonomic scope" value="Bacteria"/>
</dbReference>
<gene>
    <name evidence="4" type="ordered locus">LFE_0807</name>
</gene>
<dbReference type="Gene3D" id="3.30.70.270">
    <property type="match status" value="1"/>
</dbReference>
<dbReference type="EMBL" id="AP012342">
    <property type="protein sequence ID" value="BAM06521.1"/>
    <property type="molecule type" value="Genomic_DNA"/>
</dbReference>
<dbReference type="Pfam" id="PF00990">
    <property type="entry name" value="GGDEF"/>
    <property type="match status" value="1"/>
</dbReference>
<evidence type="ECO:0000259" key="2">
    <source>
        <dbReference type="PROSITE" id="PS50113"/>
    </source>
</evidence>
<dbReference type="Pfam" id="PF13426">
    <property type="entry name" value="PAS_9"/>
    <property type="match status" value="1"/>
</dbReference>
<dbReference type="CDD" id="cd00130">
    <property type="entry name" value="PAS"/>
    <property type="match status" value="2"/>
</dbReference>
<dbReference type="PROSITE" id="PS50887">
    <property type="entry name" value="GGDEF"/>
    <property type="match status" value="1"/>
</dbReference>
<dbReference type="SMART" id="SM00086">
    <property type="entry name" value="PAC"/>
    <property type="match status" value="2"/>
</dbReference>
<dbReference type="Gene3D" id="3.30.450.40">
    <property type="match status" value="1"/>
</dbReference>
<feature type="domain" description="PAC" evidence="2">
    <location>
        <begin position="82"/>
        <end position="134"/>
    </location>
</feature>
<dbReference type="PROSITE" id="PS50112">
    <property type="entry name" value="PAS"/>
    <property type="match status" value="2"/>
</dbReference>
<evidence type="ECO:0000313" key="4">
    <source>
        <dbReference type="EMBL" id="BAM06521.1"/>
    </source>
</evidence>